<proteinExistence type="predicted"/>
<sequence length="420" mass="44010">MYEARRAPGHNGGVRSDYQELVDEISELLGAPATLENRDFELIAFGSHEGGGDLDTDALDPVRTRSILTRRSTAQVRAWFEAYGIARATGPVHIPASPEAGVLRGRICLPVRHRGIVRGYVWLLDTDPRPSPEQLDAAMAVTARIGTLLADEASAGEDVTREFRAVLTAGPGWQHDQAHAALRAALGPEADRLHAVVCVGPWPFDEPPGVGRLPGAAALCVLPAPSGSETAFGAPAAPGAPVPRDDADPPGPAPAVLAALVRLRTPGALGPAETAAERLRALSGATSAGVGTPRTGMAQTARAWHEAVAAARAAHAEPRLGPVAHWSALGPYRLLTALSAPTAADPATAPLLAVAHRELARTAETYLDHAGQAGRTAAALGVHRQTLYYRLSRVEQLTGLDLDDGEDRLLLHMALKAARL</sequence>
<dbReference type="Pfam" id="PF13556">
    <property type="entry name" value="HTH_30"/>
    <property type="match status" value="1"/>
</dbReference>
<dbReference type="InterPro" id="IPR051448">
    <property type="entry name" value="CdaR-like_regulators"/>
</dbReference>
<accession>A0A380MU60</accession>
<dbReference type="Proteomes" id="UP000254150">
    <property type="component" value="Unassembled WGS sequence"/>
</dbReference>
<gene>
    <name evidence="2" type="primary">cdaR</name>
    <name evidence="2" type="ORF">NCTC7807_01442</name>
</gene>
<dbReference type="InterPro" id="IPR042070">
    <property type="entry name" value="PucR_C-HTH_sf"/>
</dbReference>
<evidence type="ECO:0000259" key="1">
    <source>
        <dbReference type="Pfam" id="PF13556"/>
    </source>
</evidence>
<protein>
    <submittedName>
        <fullName evidence="2">Transcriptional regulator</fullName>
    </submittedName>
</protein>
<dbReference type="PANTHER" id="PTHR33744">
    <property type="entry name" value="CARBOHYDRATE DIACID REGULATOR"/>
    <property type="match status" value="1"/>
</dbReference>
<dbReference type="EMBL" id="UHID01000001">
    <property type="protein sequence ID" value="SUO95818.1"/>
    <property type="molecule type" value="Genomic_DNA"/>
</dbReference>
<dbReference type="PANTHER" id="PTHR33744:SF17">
    <property type="entry name" value="CONSERVED PROTEIN"/>
    <property type="match status" value="1"/>
</dbReference>
<evidence type="ECO:0000313" key="3">
    <source>
        <dbReference type="Proteomes" id="UP000254150"/>
    </source>
</evidence>
<dbReference type="Gene3D" id="1.10.10.2840">
    <property type="entry name" value="PucR C-terminal helix-turn-helix domain"/>
    <property type="match status" value="1"/>
</dbReference>
<dbReference type="AlphaFoldDB" id="A0A380MU60"/>
<dbReference type="InterPro" id="IPR025736">
    <property type="entry name" value="PucR_C-HTH_dom"/>
</dbReference>
<name>A0A380MU60_STRGR</name>
<feature type="domain" description="PucR C-terminal helix-turn-helix" evidence="1">
    <location>
        <begin position="359"/>
        <end position="417"/>
    </location>
</feature>
<organism evidence="2 3">
    <name type="scientific">Streptomyces griseus</name>
    <dbReference type="NCBI Taxonomy" id="1911"/>
    <lineage>
        <taxon>Bacteria</taxon>
        <taxon>Bacillati</taxon>
        <taxon>Actinomycetota</taxon>
        <taxon>Actinomycetes</taxon>
        <taxon>Kitasatosporales</taxon>
        <taxon>Streptomycetaceae</taxon>
        <taxon>Streptomyces</taxon>
    </lineage>
</organism>
<evidence type="ECO:0000313" key="2">
    <source>
        <dbReference type="EMBL" id="SUO95818.1"/>
    </source>
</evidence>
<reference evidence="2 3" key="1">
    <citation type="submission" date="2018-06" db="EMBL/GenBank/DDBJ databases">
        <authorList>
            <consortium name="Pathogen Informatics"/>
            <person name="Doyle S."/>
        </authorList>
    </citation>
    <scope>NUCLEOTIDE SEQUENCE [LARGE SCALE GENOMIC DNA]</scope>
    <source>
        <strain evidence="2 3">NCTC7807</strain>
    </source>
</reference>